<evidence type="ECO:0000313" key="2">
    <source>
        <dbReference type="EMBL" id="ROL44121.1"/>
    </source>
</evidence>
<evidence type="ECO:0000256" key="1">
    <source>
        <dbReference type="SAM" id="MobiDB-lite"/>
    </source>
</evidence>
<organism evidence="2 3">
    <name type="scientific">Anabarilius grahami</name>
    <name type="common">Kanglang fish</name>
    <name type="synonym">Barilius grahami</name>
    <dbReference type="NCBI Taxonomy" id="495550"/>
    <lineage>
        <taxon>Eukaryota</taxon>
        <taxon>Metazoa</taxon>
        <taxon>Chordata</taxon>
        <taxon>Craniata</taxon>
        <taxon>Vertebrata</taxon>
        <taxon>Euteleostomi</taxon>
        <taxon>Actinopterygii</taxon>
        <taxon>Neopterygii</taxon>
        <taxon>Teleostei</taxon>
        <taxon>Ostariophysi</taxon>
        <taxon>Cypriniformes</taxon>
        <taxon>Xenocyprididae</taxon>
        <taxon>Xenocypridinae</taxon>
        <taxon>Xenocypridinae incertae sedis</taxon>
        <taxon>Anabarilius</taxon>
    </lineage>
</organism>
<gene>
    <name evidence="2" type="ORF">DPX16_15614</name>
</gene>
<proteinExistence type="predicted"/>
<reference evidence="2 3" key="1">
    <citation type="submission" date="2018-10" db="EMBL/GenBank/DDBJ databases">
        <title>Genome assembly for a Yunnan-Guizhou Plateau 3E fish, Anabarilius grahami (Regan), and its evolutionary and genetic applications.</title>
        <authorList>
            <person name="Jiang W."/>
        </authorList>
    </citation>
    <scope>NUCLEOTIDE SEQUENCE [LARGE SCALE GENOMIC DNA]</scope>
    <source>
        <strain evidence="2">AG-KIZ</strain>
        <tissue evidence="2">Muscle</tissue>
    </source>
</reference>
<dbReference type="EMBL" id="RJVU01046887">
    <property type="protein sequence ID" value="ROL44121.1"/>
    <property type="molecule type" value="Genomic_DNA"/>
</dbReference>
<accession>A0A3N0YE20</accession>
<comment type="caution">
    <text evidence="2">The sequence shown here is derived from an EMBL/GenBank/DDBJ whole genome shotgun (WGS) entry which is preliminary data.</text>
</comment>
<name>A0A3N0YE20_ANAGA</name>
<evidence type="ECO:0000313" key="3">
    <source>
        <dbReference type="Proteomes" id="UP000281406"/>
    </source>
</evidence>
<protein>
    <submittedName>
        <fullName evidence="2">Uncharacterized protein</fullName>
    </submittedName>
</protein>
<keyword evidence="3" id="KW-1185">Reference proteome</keyword>
<dbReference type="Proteomes" id="UP000281406">
    <property type="component" value="Unassembled WGS sequence"/>
</dbReference>
<sequence length="104" mass="11425">MTPGSRRATRHDDEQPETGDEQLGLRTGTDKTTTTNSKQRSDKGNENEHAQAALEGAACVQCEQRCSPAELSLRRVARLAFLRAWVPLLPRQGGALGLGVRIWK</sequence>
<dbReference type="AlphaFoldDB" id="A0A3N0YE20"/>
<feature type="region of interest" description="Disordered" evidence="1">
    <location>
        <begin position="1"/>
        <end position="49"/>
    </location>
</feature>
<feature type="compositionally biased region" description="Basic and acidic residues" evidence="1">
    <location>
        <begin position="39"/>
        <end position="49"/>
    </location>
</feature>